<dbReference type="SUPFAM" id="SSF52402">
    <property type="entry name" value="Adenine nucleotide alpha hydrolases-like"/>
    <property type="match status" value="1"/>
</dbReference>
<organism evidence="3">
    <name type="scientific">Thermodesulfobium narugense</name>
    <dbReference type="NCBI Taxonomy" id="184064"/>
    <lineage>
        <taxon>Bacteria</taxon>
        <taxon>Pseudomonadati</taxon>
        <taxon>Thermodesulfobiota</taxon>
        <taxon>Thermodesulfobiia</taxon>
        <taxon>Thermodesulfobiales</taxon>
        <taxon>Thermodesulfobiaceae</taxon>
        <taxon>Thermodesulfobium</taxon>
    </lineage>
</organism>
<dbReference type="Pfam" id="PF00582">
    <property type="entry name" value="Usp"/>
    <property type="match status" value="1"/>
</dbReference>
<name>A0A7C5PC97_9BACT</name>
<dbReference type="AlphaFoldDB" id="A0A7C5PC97"/>
<evidence type="ECO:0000256" key="1">
    <source>
        <dbReference type="ARBA" id="ARBA00008791"/>
    </source>
</evidence>
<evidence type="ECO:0000259" key="2">
    <source>
        <dbReference type="Pfam" id="PF00582"/>
    </source>
</evidence>
<dbReference type="CDD" id="cd00293">
    <property type="entry name" value="USP-like"/>
    <property type="match status" value="1"/>
</dbReference>
<reference evidence="3" key="1">
    <citation type="journal article" date="2020" name="mSystems">
        <title>Genome- and Community-Level Interaction Insights into Carbon Utilization and Element Cycling Functions of Hydrothermarchaeota in Hydrothermal Sediment.</title>
        <authorList>
            <person name="Zhou Z."/>
            <person name="Liu Y."/>
            <person name="Xu W."/>
            <person name="Pan J."/>
            <person name="Luo Z.H."/>
            <person name="Li M."/>
        </authorList>
    </citation>
    <scope>NUCLEOTIDE SEQUENCE [LARGE SCALE GENOMIC DNA]</scope>
    <source>
        <strain evidence="3">SpSt-1019</strain>
    </source>
</reference>
<sequence length="152" mass="17070">MKILVAVDGSKYSREAALWAVKIARKENEANIIAVYVERLFSRENYLLNDEEFDLSIEKKANDIFEKSFEDIDIEGIKLEKVVEKGSPASKILDVADREDVDLIVVGNRGSSGISNFFLGSVSDKVFTYSVRPVLVVKIREKEPIIETVAIT</sequence>
<gene>
    <name evidence="3" type="ORF">ENL70_07165</name>
</gene>
<feature type="domain" description="UspA" evidence="2">
    <location>
        <begin position="2"/>
        <end position="138"/>
    </location>
</feature>
<dbReference type="InterPro" id="IPR006016">
    <property type="entry name" value="UspA"/>
</dbReference>
<dbReference type="EMBL" id="DRUY01000244">
    <property type="protein sequence ID" value="HHI66309.1"/>
    <property type="molecule type" value="Genomic_DNA"/>
</dbReference>
<accession>A0A7C5PC97</accession>
<dbReference type="PANTHER" id="PTHR46268:SF6">
    <property type="entry name" value="UNIVERSAL STRESS PROTEIN UP12"/>
    <property type="match status" value="1"/>
</dbReference>
<dbReference type="InterPro" id="IPR014729">
    <property type="entry name" value="Rossmann-like_a/b/a_fold"/>
</dbReference>
<dbReference type="InterPro" id="IPR006015">
    <property type="entry name" value="Universal_stress_UspA"/>
</dbReference>
<dbReference type="PANTHER" id="PTHR46268">
    <property type="entry name" value="STRESS RESPONSE PROTEIN NHAX"/>
    <property type="match status" value="1"/>
</dbReference>
<dbReference type="PRINTS" id="PR01438">
    <property type="entry name" value="UNVRSLSTRESS"/>
</dbReference>
<comment type="caution">
    <text evidence="3">The sequence shown here is derived from an EMBL/GenBank/DDBJ whole genome shotgun (WGS) entry which is preliminary data.</text>
</comment>
<proteinExistence type="inferred from homology"/>
<protein>
    <submittedName>
        <fullName evidence="3">Universal stress protein</fullName>
    </submittedName>
</protein>
<comment type="similarity">
    <text evidence="1">Belongs to the universal stress protein A family.</text>
</comment>
<evidence type="ECO:0000313" key="3">
    <source>
        <dbReference type="EMBL" id="HHI66309.1"/>
    </source>
</evidence>
<dbReference type="Gene3D" id="3.40.50.620">
    <property type="entry name" value="HUPs"/>
    <property type="match status" value="1"/>
</dbReference>